<dbReference type="Gene3D" id="3.40.50.720">
    <property type="entry name" value="NAD(P)-binding Rossmann-like Domain"/>
    <property type="match status" value="1"/>
</dbReference>
<evidence type="ECO:0000259" key="8">
    <source>
        <dbReference type="SMART" id="SM00859"/>
    </source>
</evidence>
<evidence type="ECO:0000256" key="4">
    <source>
        <dbReference type="ARBA" id="ARBA00023002"/>
    </source>
</evidence>
<dbReference type="PROSITE" id="PS01224">
    <property type="entry name" value="ARGC"/>
    <property type="match status" value="1"/>
</dbReference>
<evidence type="ECO:0000256" key="6">
    <source>
        <dbReference type="ARBA" id="ARBA00029440"/>
    </source>
</evidence>
<gene>
    <name evidence="9" type="ORF">ENK44_05720</name>
</gene>
<dbReference type="CDD" id="cd24151">
    <property type="entry name" value="AGPR_1_N_LysY"/>
    <property type="match status" value="1"/>
</dbReference>
<reference evidence="9" key="1">
    <citation type="journal article" date="2020" name="mSystems">
        <title>Genome- and Community-Level Interaction Insights into Carbon Utilization and Element Cycling Functions of Hydrothermarchaeota in Hydrothermal Sediment.</title>
        <authorList>
            <person name="Zhou Z."/>
            <person name="Liu Y."/>
            <person name="Xu W."/>
            <person name="Pan J."/>
            <person name="Luo Z.H."/>
            <person name="Li M."/>
        </authorList>
    </citation>
    <scope>NUCLEOTIDE SEQUENCE [LARGE SCALE GENOMIC DNA]</scope>
    <source>
        <strain evidence="9">HyVt-577</strain>
    </source>
</reference>
<feature type="domain" description="Semialdehyde dehydrogenase NAD-binding" evidence="8">
    <location>
        <begin position="5"/>
        <end position="141"/>
    </location>
</feature>
<dbReference type="GO" id="GO:0070401">
    <property type="term" value="F:NADP+ binding"/>
    <property type="evidence" value="ECO:0007669"/>
    <property type="project" value="InterPro"/>
</dbReference>
<sequence>MSKLRVSIVGASGYTGGELIRLLLFHPFVDILQVTSERFFGKPVGKVHPNLRKRTNLKFCGLDDLQECDALFLCLPHGSAQKSIDRFKALAPRIIDLSADFRLNDPLLYEKWYKHPHERPELLSEFVYGIPELHRERMAKAQYISSAGCNATTTILGLYPLFKEGLALPDRTVVEVKVGSSEAGNKATAGSHHPERSGCVRSFMPGGHRHTAEMLQELAFGRDIRIHFSATAIDMVRGVLATAHVFPGKPLSEKEIWQLYRKTYAAEPFIRIVKERDGNYRLPEPKLLWGTNYCDIGFALDEENNRLVVISAIDNLMKGAAGQALQAFNIMNGFEETTALEFPGLHPV</sequence>
<comment type="caution">
    <text evidence="9">The sequence shown here is derived from an EMBL/GenBank/DDBJ whole genome shotgun (WGS) entry which is preliminary data.</text>
</comment>
<feature type="active site" evidence="7">
    <location>
        <position position="149"/>
    </location>
</feature>
<name>A0A7V4WUS9_CALAY</name>
<proteinExistence type="inferred from homology"/>
<dbReference type="HAMAP" id="MF_00150">
    <property type="entry name" value="ArgC_type1"/>
    <property type="match status" value="1"/>
</dbReference>
<dbReference type="HAMAP" id="MF_02083">
    <property type="entry name" value="LysY"/>
    <property type="match status" value="1"/>
</dbReference>
<dbReference type="InterPro" id="IPR050085">
    <property type="entry name" value="AGPR"/>
</dbReference>
<dbReference type="SUPFAM" id="SSF55347">
    <property type="entry name" value="Glyceraldehyde-3-phosphate dehydrogenase-like, C-terminal domain"/>
    <property type="match status" value="1"/>
</dbReference>
<dbReference type="NCBIfam" id="TIGR01850">
    <property type="entry name" value="argC"/>
    <property type="match status" value="1"/>
</dbReference>
<protein>
    <submittedName>
        <fullName evidence="9">N-acetyl-gamma-glutamyl-phosphate reductase</fullName>
        <ecNumber evidence="9">1.2.1.38</ecNumber>
    </submittedName>
</protein>
<organism evidence="9">
    <name type="scientific">Caldithrix abyssi</name>
    <dbReference type="NCBI Taxonomy" id="187145"/>
    <lineage>
        <taxon>Bacteria</taxon>
        <taxon>Pseudomonadati</taxon>
        <taxon>Calditrichota</taxon>
        <taxon>Calditrichia</taxon>
        <taxon>Calditrichales</taxon>
        <taxon>Calditrichaceae</taxon>
        <taxon>Caldithrix</taxon>
    </lineage>
</organism>
<keyword evidence="3" id="KW-0521">NADP</keyword>
<dbReference type="Proteomes" id="UP000885779">
    <property type="component" value="Unassembled WGS sequence"/>
</dbReference>
<dbReference type="GO" id="GO:0009085">
    <property type="term" value="P:lysine biosynthetic process"/>
    <property type="evidence" value="ECO:0007669"/>
    <property type="project" value="UniProtKB-KW"/>
</dbReference>
<dbReference type="PANTHER" id="PTHR32338">
    <property type="entry name" value="N-ACETYL-GAMMA-GLUTAMYL-PHOSPHATE REDUCTASE, CHLOROPLASTIC-RELATED-RELATED"/>
    <property type="match status" value="1"/>
</dbReference>
<dbReference type="InterPro" id="IPR058924">
    <property type="entry name" value="AGPR_dimerisation_dom"/>
</dbReference>
<comment type="pathway">
    <text evidence="6">Amino-acid biosynthesis.</text>
</comment>
<accession>A0A7V4WUS9</accession>
<dbReference type="Pfam" id="PF22698">
    <property type="entry name" value="Semialdhyde_dhC_1"/>
    <property type="match status" value="1"/>
</dbReference>
<evidence type="ECO:0000256" key="3">
    <source>
        <dbReference type="ARBA" id="ARBA00022857"/>
    </source>
</evidence>
<dbReference type="InterPro" id="IPR000706">
    <property type="entry name" value="AGPR_type-1"/>
</dbReference>
<keyword evidence="2" id="KW-0028">Amino-acid biosynthesis</keyword>
<evidence type="ECO:0000256" key="1">
    <source>
        <dbReference type="ARBA" id="ARBA00022490"/>
    </source>
</evidence>
<dbReference type="Gene3D" id="3.30.360.10">
    <property type="entry name" value="Dihydrodipicolinate Reductase, domain 2"/>
    <property type="match status" value="1"/>
</dbReference>
<dbReference type="GO" id="GO:0051287">
    <property type="term" value="F:NAD binding"/>
    <property type="evidence" value="ECO:0007669"/>
    <property type="project" value="InterPro"/>
</dbReference>
<evidence type="ECO:0000313" key="9">
    <source>
        <dbReference type="EMBL" id="HGY55173.1"/>
    </source>
</evidence>
<dbReference type="InterPro" id="IPR023013">
    <property type="entry name" value="AGPR_AS"/>
</dbReference>
<evidence type="ECO:0000256" key="5">
    <source>
        <dbReference type="ARBA" id="ARBA00023154"/>
    </source>
</evidence>
<dbReference type="PANTHER" id="PTHR32338:SF11">
    <property type="entry name" value="[LYSW]-L-2-AMINOADIPATE_[LYSW]-L-GLUTAMATE PHOSPHATE REDUCTASE-RELATED"/>
    <property type="match status" value="1"/>
</dbReference>
<dbReference type="InterPro" id="IPR000534">
    <property type="entry name" value="Semialdehyde_DH_NAD-bd"/>
</dbReference>
<evidence type="ECO:0000256" key="7">
    <source>
        <dbReference type="PROSITE-ProRule" id="PRU10010"/>
    </source>
</evidence>
<dbReference type="InterPro" id="IPR037535">
    <property type="entry name" value="LysY"/>
</dbReference>
<dbReference type="GO" id="GO:0003942">
    <property type="term" value="F:N-acetyl-gamma-glutamyl-phosphate reductase activity"/>
    <property type="evidence" value="ECO:0007669"/>
    <property type="project" value="UniProtKB-EC"/>
</dbReference>
<keyword evidence="1" id="KW-0963">Cytoplasm</keyword>
<dbReference type="EMBL" id="DRQG01000053">
    <property type="protein sequence ID" value="HGY55173.1"/>
    <property type="molecule type" value="Genomic_DNA"/>
</dbReference>
<keyword evidence="4 9" id="KW-0560">Oxidoreductase</keyword>
<dbReference type="CDD" id="cd23939">
    <property type="entry name" value="AGPR_1_C_LysY"/>
    <property type="match status" value="1"/>
</dbReference>
<dbReference type="AlphaFoldDB" id="A0A7V4WUS9"/>
<dbReference type="GO" id="GO:0006526">
    <property type="term" value="P:L-arginine biosynthetic process"/>
    <property type="evidence" value="ECO:0007669"/>
    <property type="project" value="InterPro"/>
</dbReference>
<evidence type="ECO:0000256" key="2">
    <source>
        <dbReference type="ARBA" id="ARBA00022605"/>
    </source>
</evidence>
<dbReference type="SUPFAM" id="SSF51735">
    <property type="entry name" value="NAD(P)-binding Rossmann-fold domains"/>
    <property type="match status" value="1"/>
</dbReference>
<dbReference type="Pfam" id="PF01118">
    <property type="entry name" value="Semialdhyde_dh"/>
    <property type="match status" value="1"/>
</dbReference>
<dbReference type="SMART" id="SM00859">
    <property type="entry name" value="Semialdhyde_dh"/>
    <property type="match status" value="1"/>
</dbReference>
<dbReference type="EC" id="1.2.1.38" evidence="9"/>
<dbReference type="InterPro" id="IPR036291">
    <property type="entry name" value="NAD(P)-bd_dom_sf"/>
</dbReference>
<keyword evidence="5" id="KW-0457">Lysine biosynthesis</keyword>